<dbReference type="GO" id="GO:0008320">
    <property type="term" value="F:protein transmembrane transporter activity"/>
    <property type="evidence" value="ECO:0007669"/>
    <property type="project" value="UniProtKB-UniRule"/>
</dbReference>
<gene>
    <name evidence="12" type="primary">tatB</name>
    <name evidence="12" type="ORF">BN3087_590003</name>
</gene>
<proteinExistence type="inferred from homology"/>
<dbReference type="PANTHER" id="PTHR33162:SF1">
    <property type="entry name" value="SEC-INDEPENDENT PROTEIN TRANSLOCASE PROTEIN TATA, CHLOROPLASTIC"/>
    <property type="match status" value="1"/>
</dbReference>
<evidence type="ECO:0000256" key="4">
    <source>
        <dbReference type="ARBA" id="ARBA00022692"/>
    </source>
</evidence>
<feature type="coiled-coil region" evidence="10">
    <location>
        <begin position="56"/>
        <end position="83"/>
    </location>
</feature>
<protein>
    <recommendedName>
        <fullName evidence="9">Sec-independent protein translocase protein TatB homolog</fullName>
    </recommendedName>
</protein>
<comment type="similarity">
    <text evidence="9">Belongs to the TatB family.</text>
</comment>
<evidence type="ECO:0000256" key="9">
    <source>
        <dbReference type="HAMAP-Rule" id="MF_00237"/>
    </source>
</evidence>
<feature type="compositionally biased region" description="Basic and acidic residues" evidence="11">
    <location>
        <begin position="107"/>
        <end position="129"/>
    </location>
</feature>
<dbReference type="AlphaFoldDB" id="A0A0S4XP65"/>
<dbReference type="PRINTS" id="PR01506">
    <property type="entry name" value="TATBPROTEIN"/>
</dbReference>
<dbReference type="InterPro" id="IPR003369">
    <property type="entry name" value="TatA/B/E"/>
</dbReference>
<accession>A0A0S4XP65</accession>
<evidence type="ECO:0000256" key="10">
    <source>
        <dbReference type="SAM" id="Coils"/>
    </source>
</evidence>
<name>A0A0S4XP65_9BACT</name>
<dbReference type="PANTHER" id="PTHR33162">
    <property type="entry name" value="SEC-INDEPENDENT PROTEIN TRANSLOCASE PROTEIN TATA, CHLOROPLASTIC"/>
    <property type="match status" value="1"/>
</dbReference>
<evidence type="ECO:0000313" key="12">
    <source>
        <dbReference type="EMBL" id="CUV66100.1"/>
    </source>
</evidence>
<keyword evidence="7 9" id="KW-0811">Translocation</keyword>
<evidence type="ECO:0000256" key="5">
    <source>
        <dbReference type="ARBA" id="ARBA00022927"/>
    </source>
</evidence>
<dbReference type="GO" id="GO:0043953">
    <property type="term" value="P:protein transport by the Tat complex"/>
    <property type="evidence" value="ECO:0007669"/>
    <property type="project" value="UniProtKB-UniRule"/>
</dbReference>
<keyword evidence="6 9" id="KW-1133">Transmembrane helix</keyword>
<keyword evidence="3 9" id="KW-1003">Cell membrane</keyword>
<dbReference type="NCBIfam" id="TIGR01410">
    <property type="entry name" value="tatB"/>
    <property type="match status" value="1"/>
</dbReference>
<dbReference type="GO" id="GO:0033281">
    <property type="term" value="C:TAT protein transport complex"/>
    <property type="evidence" value="ECO:0007669"/>
    <property type="project" value="UniProtKB-UniRule"/>
</dbReference>
<evidence type="ECO:0000256" key="2">
    <source>
        <dbReference type="ARBA" id="ARBA00022448"/>
    </source>
</evidence>
<evidence type="ECO:0000256" key="3">
    <source>
        <dbReference type="ARBA" id="ARBA00022475"/>
    </source>
</evidence>
<reference evidence="12" key="1">
    <citation type="submission" date="2015-11" db="EMBL/GenBank/DDBJ databases">
        <authorList>
            <person name="Zhang Y."/>
            <person name="Guo Z."/>
        </authorList>
    </citation>
    <scope>NUCLEOTIDE SEQUENCE</scope>
    <source>
        <strain evidence="12">BN30871</strain>
    </source>
</reference>
<dbReference type="EMBL" id="FAXN01000061">
    <property type="protein sequence ID" value="CUV66100.1"/>
    <property type="molecule type" value="Genomic_DNA"/>
</dbReference>
<feature type="region of interest" description="Disordered" evidence="11">
    <location>
        <begin position="105"/>
        <end position="129"/>
    </location>
</feature>
<organism evidence="12">
    <name type="scientific">Sulfurovum sp. enrichment culture clone C5</name>
    <dbReference type="NCBI Taxonomy" id="497650"/>
    <lineage>
        <taxon>Bacteria</taxon>
        <taxon>Pseudomonadati</taxon>
        <taxon>Campylobacterota</taxon>
        <taxon>Epsilonproteobacteria</taxon>
        <taxon>Campylobacterales</taxon>
        <taxon>Sulfurovaceae</taxon>
        <taxon>Sulfurovum</taxon>
        <taxon>environmental samples</taxon>
    </lineage>
</organism>
<keyword evidence="5 9" id="KW-0653">Protein transport</keyword>
<sequence>MFGIGFDEFLLVVIIAILFLGPDKLPEAMVKVGRFIKSVKKVMNDAKHSIESEIKIADLKEEALSYKKQLDNATNDLKSFKNVNINPAKEINDAISAAKDTFNDTPTAKEVEPKRETVTFKKTKENKVD</sequence>
<keyword evidence="10" id="KW-0175">Coiled coil</keyword>
<keyword evidence="4 9" id="KW-0812">Transmembrane</keyword>
<evidence type="ECO:0000256" key="1">
    <source>
        <dbReference type="ARBA" id="ARBA00004167"/>
    </source>
</evidence>
<evidence type="ECO:0000256" key="6">
    <source>
        <dbReference type="ARBA" id="ARBA00022989"/>
    </source>
</evidence>
<keyword evidence="2 9" id="KW-0813">Transport</keyword>
<evidence type="ECO:0000256" key="7">
    <source>
        <dbReference type="ARBA" id="ARBA00023010"/>
    </source>
</evidence>
<dbReference type="Gene3D" id="1.20.5.3310">
    <property type="match status" value="1"/>
</dbReference>
<dbReference type="Pfam" id="PF02416">
    <property type="entry name" value="TatA_B_E"/>
    <property type="match status" value="1"/>
</dbReference>
<evidence type="ECO:0000256" key="8">
    <source>
        <dbReference type="ARBA" id="ARBA00023136"/>
    </source>
</evidence>
<dbReference type="InterPro" id="IPR018448">
    <property type="entry name" value="TatB"/>
</dbReference>
<keyword evidence="8 9" id="KW-0472">Membrane</keyword>
<comment type="subcellular location">
    <subcellularLocation>
        <location evidence="9">Cell membrane</location>
        <topology evidence="9">Single-pass membrane protein</topology>
    </subcellularLocation>
    <subcellularLocation>
        <location evidence="1">Membrane</location>
        <topology evidence="1">Single-pass membrane protein</topology>
    </subcellularLocation>
</comment>
<evidence type="ECO:0000256" key="11">
    <source>
        <dbReference type="SAM" id="MobiDB-lite"/>
    </source>
</evidence>
<dbReference type="HAMAP" id="MF_00237">
    <property type="entry name" value="TatB"/>
    <property type="match status" value="1"/>
</dbReference>